<dbReference type="Proteomes" id="UP000055045">
    <property type="component" value="Unassembled WGS sequence"/>
</dbReference>
<sequence length="109" mass="12573">MGVYGDFVAGNIPLVIHLGRYFDSKIRQNSGIFRHQTHKIRHLTFGRYSHVRLSLRLRLAPPPPLFIYHHRDHPSLPLSHIVALFPFSKLLNCAIPKSDTSLNKLGRQR</sequence>
<protein>
    <submittedName>
        <fullName evidence="1">Uncharacterized protein</fullName>
    </submittedName>
</protein>
<proteinExistence type="predicted"/>
<name>A0A101M9A5_PENFR</name>
<keyword evidence="2" id="KW-1185">Reference proteome</keyword>
<evidence type="ECO:0000313" key="1">
    <source>
        <dbReference type="EMBL" id="KUM56354.1"/>
    </source>
</evidence>
<comment type="caution">
    <text evidence="1">The sequence shown here is derived from an EMBL/GenBank/DDBJ whole genome shotgun (WGS) entry which is preliminary data.</text>
</comment>
<organism evidence="1 2">
    <name type="scientific">Penicillium freii</name>
    <dbReference type="NCBI Taxonomy" id="48697"/>
    <lineage>
        <taxon>Eukaryota</taxon>
        <taxon>Fungi</taxon>
        <taxon>Dikarya</taxon>
        <taxon>Ascomycota</taxon>
        <taxon>Pezizomycotina</taxon>
        <taxon>Eurotiomycetes</taxon>
        <taxon>Eurotiomycetidae</taxon>
        <taxon>Eurotiales</taxon>
        <taxon>Aspergillaceae</taxon>
        <taxon>Penicillium</taxon>
    </lineage>
</organism>
<evidence type="ECO:0000313" key="2">
    <source>
        <dbReference type="Proteomes" id="UP000055045"/>
    </source>
</evidence>
<reference evidence="1 2" key="1">
    <citation type="submission" date="2015-10" db="EMBL/GenBank/DDBJ databases">
        <title>Genome sequencing of Penicillium freii.</title>
        <authorList>
            <person name="Nguyen H.D."/>
            <person name="Visagie C.M."/>
            <person name="Seifert K.A."/>
        </authorList>
    </citation>
    <scope>NUCLEOTIDE SEQUENCE [LARGE SCALE GENOMIC DNA]</scope>
    <source>
        <strain evidence="1 2">DAOM 242723</strain>
    </source>
</reference>
<dbReference type="AlphaFoldDB" id="A0A101M9A5"/>
<dbReference type="EMBL" id="LLXE01000502">
    <property type="protein sequence ID" value="KUM56354.1"/>
    <property type="molecule type" value="Genomic_DNA"/>
</dbReference>
<gene>
    <name evidence="1" type="ORF">ACN42_g10867</name>
</gene>
<accession>A0A101M9A5</accession>